<protein>
    <submittedName>
        <fullName evidence="10">Multiple sugar transport system permease protein</fullName>
    </submittedName>
</protein>
<comment type="subcellular location">
    <subcellularLocation>
        <location evidence="1 7">Cell membrane</location>
        <topology evidence="1 7">Multi-pass membrane protein</topology>
    </subcellularLocation>
</comment>
<dbReference type="PROSITE" id="PS50928">
    <property type="entry name" value="ABC_TM1"/>
    <property type="match status" value="1"/>
</dbReference>
<keyword evidence="3" id="KW-1003">Cell membrane</keyword>
<dbReference type="InterPro" id="IPR050901">
    <property type="entry name" value="BP-dep_ABC_trans_perm"/>
</dbReference>
<dbReference type="InterPro" id="IPR035906">
    <property type="entry name" value="MetI-like_sf"/>
</dbReference>
<dbReference type="CDD" id="cd06261">
    <property type="entry name" value="TM_PBP2"/>
    <property type="match status" value="1"/>
</dbReference>
<evidence type="ECO:0000256" key="5">
    <source>
        <dbReference type="ARBA" id="ARBA00022989"/>
    </source>
</evidence>
<evidence type="ECO:0000256" key="3">
    <source>
        <dbReference type="ARBA" id="ARBA00022475"/>
    </source>
</evidence>
<comment type="caution">
    <text evidence="10">The sequence shown here is derived from an EMBL/GenBank/DDBJ whole genome shotgun (WGS) entry which is preliminary data.</text>
</comment>
<dbReference type="SUPFAM" id="SSF161098">
    <property type="entry name" value="MetI-like"/>
    <property type="match status" value="1"/>
</dbReference>
<keyword evidence="11" id="KW-1185">Reference proteome</keyword>
<feature type="transmembrane region" description="Helical" evidence="7">
    <location>
        <begin position="282"/>
        <end position="300"/>
    </location>
</feature>
<comment type="similarity">
    <text evidence="7">Belongs to the binding-protein-dependent transport system permease family.</text>
</comment>
<dbReference type="GO" id="GO:0055085">
    <property type="term" value="P:transmembrane transport"/>
    <property type="evidence" value="ECO:0007669"/>
    <property type="project" value="InterPro"/>
</dbReference>
<name>A0A852YMC6_9MICO</name>
<feature type="transmembrane region" description="Helical" evidence="7">
    <location>
        <begin position="221"/>
        <end position="246"/>
    </location>
</feature>
<reference evidence="10 11" key="1">
    <citation type="submission" date="2020-07" db="EMBL/GenBank/DDBJ databases">
        <title>Sequencing the genomes of 1000 actinobacteria strains.</title>
        <authorList>
            <person name="Klenk H.-P."/>
        </authorList>
    </citation>
    <scope>NUCLEOTIDE SEQUENCE [LARGE SCALE GENOMIC DNA]</scope>
    <source>
        <strain evidence="10 11">DSM 23141</strain>
    </source>
</reference>
<feature type="transmembrane region" description="Helical" evidence="7">
    <location>
        <begin position="145"/>
        <end position="165"/>
    </location>
</feature>
<dbReference type="Gene3D" id="1.10.3720.10">
    <property type="entry name" value="MetI-like"/>
    <property type="match status" value="1"/>
</dbReference>
<evidence type="ECO:0000256" key="7">
    <source>
        <dbReference type="RuleBase" id="RU363032"/>
    </source>
</evidence>
<feature type="transmembrane region" description="Helical" evidence="7">
    <location>
        <begin position="177"/>
        <end position="200"/>
    </location>
</feature>
<dbReference type="EMBL" id="JACBZY010000001">
    <property type="protein sequence ID" value="NYH00339.1"/>
    <property type="molecule type" value="Genomic_DNA"/>
</dbReference>
<keyword evidence="2 7" id="KW-0813">Transport</keyword>
<feature type="transmembrane region" description="Helical" evidence="7">
    <location>
        <begin position="48"/>
        <end position="69"/>
    </location>
</feature>
<evidence type="ECO:0000313" key="11">
    <source>
        <dbReference type="Proteomes" id="UP000553888"/>
    </source>
</evidence>
<proteinExistence type="inferred from homology"/>
<evidence type="ECO:0000259" key="9">
    <source>
        <dbReference type="PROSITE" id="PS50928"/>
    </source>
</evidence>
<evidence type="ECO:0000256" key="4">
    <source>
        <dbReference type="ARBA" id="ARBA00022692"/>
    </source>
</evidence>
<organism evidence="10 11">
    <name type="scientific">Schumannella luteola</name>
    <dbReference type="NCBI Taxonomy" id="472059"/>
    <lineage>
        <taxon>Bacteria</taxon>
        <taxon>Bacillati</taxon>
        <taxon>Actinomycetota</taxon>
        <taxon>Actinomycetes</taxon>
        <taxon>Micrococcales</taxon>
        <taxon>Microbacteriaceae</taxon>
        <taxon>Schumannella</taxon>
    </lineage>
</organism>
<sequence length="315" mass="34509">MTTTAPRASTASATAAATAKAKPRRRKADSYATTELAGSPVRRRIEKVGVIIALCLGAVFAGFPVLWMLSSSFKSNPEIFASPPSFITKGFSLDAYVTILTDPEKVRFFINSYAVSLAVTIATLIVAILAAYAFSRYEFPFKKPLNVVIVSVQAVPPITLLIPYFGLMVTLGLYNTYAGLILTYMVFTLPYAIIMMTGYFNTLPKELDEAAKVDGSSSFGALWRILVPISIPGIVSVGIYTFMIAWNEYLFALTLTRTNDMRTVPIGIQLLMGQHSYEWNEMMAMSILGSIPVLLLFLFFQRFFIGGLTAGSVKS</sequence>
<gene>
    <name evidence="10" type="ORF">BJ979_002964</name>
</gene>
<dbReference type="AlphaFoldDB" id="A0A852YMC6"/>
<feature type="transmembrane region" description="Helical" evidence="7">
    <location>
        <begin position="113"/>
        <end position="133"/>
    </location>
</feature>
<keyword evidence="10" id="KW-0762">Sugar transport</keyword>
<dbReference type="RefSeq" id="WP_179569101.1">
    <property type="nucleotide sequence ID" value="NZ_JACBZY010000001.1"/>
</dbReference>
<evidence type="ECO:0000256" key="2">
    <source>
        <dbReference type="ARBA" id="ARBA00022448"/>
    </source>
</evidence>
<keyword evidence="4 7" id="KW-0812">Transmembrane</keyword>
<keyword evidence="6 7" id="KW-0472">Membrane</keyword>
<feature type="domain" description="ABC transmembrane type-1" evidence="9">
    <location>
        <begin position="109"/>
        <end position="300"/>
    </location>
</feature>
<evidence type="ECO:0000256" key="1">
    <source>
        <dbReference type="ARBA" id="ARBA00004651"/>
    </source>
</evidence>
<feature type="compositionally biased region" description="Low complexity" evidence="8">
    <location>
        <begin position="1"/>
        <end position="20"/>
    </location>
</feature>
<keyword evidence="5 7" id="KW-1133">Transmembrane helix</keyword>
<dbReference type="InterPro" id="IPR000515">
    <property type="entry name" value="MetI-like"/>
</dbReference>
<feature type="region of interest" description="Disordered" evidence="8">
    <location>
        <begin position="1"/>
        <end position="28"/>
    </location>
</feature>
<evidence type="ECO:0000256" key="6">
    <source>
        <dbReference type="ARBA" id="ARBA00023136"/>
    </source>
</evidence>
<accession>A0A852YMC6</accession>
<dbReference type="Proteomes" id="UP000553888">
    <property type="component" value="Unassembled WGS sequence"/>
</dbReference>
<dbReference type="Pfam" id="PF00528">
    <property type="entry name" value="BPD_transp_1"/>
    <property type="match status" value="1"/>
</dbReference>
<dbReference type="PANTHER" id="PTHR32243">
    <property type="entry name" value="MALTOSE TRANSPORT SYSTEM PERMEASE-RELATED"/>
    <property type="match status" value="1"/>
</dbReference>
<evidence type="ECO:0000256" key="8">
    <source>
        <dbReference type="SAM" id="MobiDB-lite"/>
    </source>
</evidence>
<dbReference type="GO" id="GO:0005886">
    <property type="term" value="C:plasma membrane"/>
    <property type="evidence" value="ECO:0007669"/>
    <property type="project" value="UniProtKB-SubCell"/>
</dbReference>
<dbReference type="PANTHER" id="PTHR32243:SF18">
    <property type="entry name" value="INNER MEMBRANE ABC TRANSPORTER PERMEASE PROTEIN YCJP"/>
    <property type="match status" value="1"/>
</dbReference>
<evidence type="ECO:0000313" key="10">
    <source>
        <dbReference type="EMBL" id="NYH00339.1"/>
    </source>
</evidence>